<keyword evidence="1" id="KW-0732">Signal</keyword>
<evidence type="ECO:0000313" key="2">
    <source>
        <dbReference type="EMBL" id="MBW0488003.1"/>
    </source>
</evidence>
<feature type="non-terminal residue" evidence="2">
    <location>
        <position position="380"/>
    </location>
</feature>
<gene>
    <name evidence="2" type="ORF">O181_027718</name>
</gene>
<organism evidence="2 3">
    <name type="scientific">Austropuccinia psidii MF-1</name>
    <dbReference type="NCBI Taxonomy" id="1389203"/>
    <lineage>
        <taxon>Eukaryota</taxon>
        <taxon>Fungi</taxon>
        <taxon>Dikarya</taxon>
        <taxon>Basidiomycota</taxon>
        <taxon>Pucciniomycotina</taxon>
        <taxon>Pucciniomycetes</taxon>
        <taxon>Pucciniales</taxon>
        <taxon>Sphaerophragmiaceae</taxon>
        <taxon>Austropuccinia</taxon>
    </lineage>
</organism>
<evidence type="ECO:0000256" key="1">
    <source>
        <dbReference type="SAM" id="SignalP"/>
    </source>
</evidence>
<feature type="chain" id="PRO_5040354930" evidence="1">
    <location>
        <begin position="19"/>
        <end position="380"/>
    </location>
</feature>
<name>A0A9Q3H162_9BASI</name>
<protein>
    <submittedName>
        <fullName evidence="2">Uncharacterized protein</fullName>
    </submittedName>
</protein>
<keyword evidence="3" id="KW-1185">Reference proteome</keyword>
<reference evidence="2" key="1">
    <citation type="submission" date="2021-03" db="EMBL/GenBank/DDBJ databases">
        <title>Draft genome sequence of rust myrtle Austropuccinia psidii MF-1, a brazilian biotype.</title>
        <authorList>
            <person name="Quecine M.C."/>
            <person name="Pachon D.M.R."/>
            <person name="Bonatelli M.L."/>
            <person name="Correr F.H."/>
            <person name="Franceschini L.M."/>
            <person name="Leite T.F."/>
            <person name="Margarido G.R.A."/>
            <person name="Almeida C.A."/>
            <person name="Ferrarezi J.A."/>
            <person name="Labate C.A."/>
        </authorList>
    </citation>
    <scope>NUCLEOTIDE SEQUENCE</scope>
    <source>
        <strain evidence="2">MF-1</strain>
    </source>
</reference>
<sequence length="380" mass="42896">MKPKIVLGLFSLARLKFCACPSLPLEESADNLGKVSHNVAGASRIGGESQEEWNKSKFWHSTRPIGSDVLDVTIKGDSAGFGMKPPKLKPKLGIPNSFGACNLFCLGKLKKSQKDFPNPKSFETEFKKLENVEDKVRKLQTIFQRLNDPIMKHSKQEKWAKTFSKIMDAETPELKEPELEVEMQVQLLDSQIFAKRIAATTSQSLDTVTPFTKLQERLMNRLKENEDNMYLPLVEECLDNVLLFPLKTIEKILMNEAPRLLKGNPLLGPYFGTLTSAQASDEDFKNAWHQVAEFGMSSNADTLTRQKVAAVSLLSYAFEVATKDGPDAPKAQRAVKEMEAIVKNDNLQKNFMSPIRRKLISELAHYRADWNLRITSDKEF</sequence>
<dbReference type="EMBL" id="AVOT02009399">
    <property type="protein sequence ID" value="MBW0488003.1"/>
    <property type="molecule type" value="Genomic_DNA"/>
</dbReference>
<proteinExistence type="predicted"/>
<comment type="caution">
    <text evidence="2">The sequence shown here is derived from an EMBL/GenBank/DDBJ whole genome shotgun (WGS) entry which is preliminary data.</text>
</comment>
<dbReference type="AlphaFoldDB" id="A0A9Q3H162"/>
<feature type="signal peptide" evidence="1">
    <location>
        <begin position="1"/>
        <end position="18"/>
    </location>
</feature>
<evidence type="ECO:0000313" key="3">
    <source>
        <dbReference type="Proteomes" id="UP000765509"/>
    </source>
</evidence>
<dbReference type="Proteomes" id="UP000765509">
    <property type="component" value="Unassembled WGS sequence"/>
</dbReference>
<accession>A0A9Q3H162</accession>